<dbReference type="Proteomes" id="UP000601223">
    <property type="component" value="Unassembled WGS sequence"/>
</dbReference>
<evidence type="ECO:0000256" key="1">
    <source>
        <dbReference type="SAM" id="MobiDB-lite"/>
    </source>
</evidence>
<dbReference type="AlphaFoldDB" id="A0A8J3JKP6"/>
<keyword evidence="3" id="KW-1185">Reference proteome</keyword>
<protein>
    <submittedName>
        <fullName evidence="2">Uncharacterized protein</fullName>
    </submittedName>
</protein>
<feature type="compositionally biased region" description="Polar residues" evidence="1">
    <location>
        <begin position="52"/>
        <end position="71"/>
    </location>
</feature>
<accession>A0A8J3JKP6</accession>
<name>A0A8J3JKP6_9ACTN</name>
<comment type="caution">
    <text evidence="2">The sequence shown here is derived from an EMBL/GenBank/DDBJ whole genome shotgun (WGS) entry which is preliminary data.</text>
</comment>
<sequence>MTAAAASASADMTQKGVFCAASGIWPIVSTKSVSAIMESAVGTAATRRHAGTPTTDSGVTKPSSGFTAAGK</sequence>
<reference evidence="2 3" key="1">
    <citation type="submission" date="2021-01" db="EMBL/GenBank/DDBJ databases">
        <title>Whole genome shotgun sequence of Catellatospora bangladeshensis NBRC 107357.</title>
        <authorList>
            <person name="Komaki H."/>
            <person name="Tamura T."/>
        </authorList>
    </citation>
    <scope>NUCLEOTIDE SEQUENCE [LARGE SCALE GENOMIC DNA]</scope>
    <source>
        <strain evidence="2 3">NBRC 107357</strain>
    </source>
</reference>
<proteinExistence type="predicted"/>
<evidence type="ECO:0000313" key="2">
    <source>
        <dbReference type="EMBL" id="GIF82267.1"/>
    </source>
</evidence>
<gene>
    <name evidence="2" type="ORF">Cba03nite_36160</name>
</gene>
<dbReference type="EMBL" id="BONF01000019">
    <property type="protein sequence ID" value="GIF82267.1"/>
    <property type="molecule type" value="Genomic_DNA"/>
</dbReference>
<organism evidence="2 3">
    <name type="scientific">Catellatospora bangladeshensis</name>
    <dbReference type="NCBI Taxonomy" id="310355"/>
    <lineage>
        <taxon>Bacteria</taxon>
        <taxon>Bacillati</taxon>
        <taxon>Actinomycetota</taxon>
        <taxon>Actinomycetes</taxon>
        <taxon>Micromonosporales</taxon>
        <taxon>Micromonosporaceae</taxon>
        <taxon>Catellatospora</taxon>
    </lineage>
</organism>
<feature type="region of interest" description="Disordered" evidence="1">
    <location>
        <begin position="43"/>
        <end position="71"/>
    </location>
</feature>
<evidence type="ECO:0000313" key="3">
    <source>
        <dbReference type="Proteomes" id="UP000601223"/>
    </source>
</evidence>